<reference evidence="2 3" key="1">
    <citation type="submission" date="2019-02" db="EMBL/GenBank/DDBJ databases">
        <title>Deep-cultivation of Planctomycetes and their phenomic and genomic characterization uncovers novel biology.</title>
        <authorList>
            <person name="Wiegand S."/>
            <person name="Jogler M."/>
            <person name="Boedeker C."/>
            <person name="Pinto D."/>
            <person name="Vollmers J."/>
            <person name="Rivas-Marin E."/>
            <person name="Kohn T."/>
            <person name="Peeters S.H."/>
            <person name="Heuer A."/>
            <person name="Rast P."/>
            <person name="Oberbeckmann S."/>
            <person name="Bunk B."/>
            <person name="Jeske O."/>
            <person name="Meyerdierks A."/>
            <person name="Storesund J.E."/>
            <person name="Kallscheuer N."/>
            <person name="Luecker S."/>
            <person name="Lage O.M."/>
            <person name="Pohl T."/>
            <person name="Merkel B.J."/>
            <person name="Hornburger P."/>
            <person name="Mueller R.-W."/>
            <person name="Bruemmer F."/>
            <person name="Labrenz M."/>
            <person name="Spormann A.M."/>
            <person name="Op den Camp H."/>
            <person name="Overmann J."/>
            <person name="Amann R."/>
            <person name="Jetten M.S.M."/>
            <person name="Mascher T."/>
            <person name="Medema M.H."/>
            <person name="Devos D.P."/>
            <person name="Kaster A.-K."/>
            <person name="Ovreas L."/>
            <person name="Rohde M."/>
            <person name="Galperin M.Y."/>
            <person name="Jogler C."/>
        </authorList>
    </citation>
    <scope>NUCLEOTIDE SEQUENCE [LARGE SCALE GENOMIC DNA]</scope>
    <source>
        <strain evidence="2 3">Pla85_3_4</strain>
    </source>
</reference>
<dbReference type="InterPro" id="IPR011990">
    <property type="entry name" value="TPR-like_helical_dom_sf"/>
</dbReference>
<evidence type="ECO:0000313" key="3">
    <source>
        <dbReference type="Proteomes" id="UP000317648"/>
    </source>
</evidence>
<feature type="region of interest" description="Disordered" evidence="1">
    <location>
        <begin position="1"/>
        <end position="53"/>
    </location>
</feature>
<accession>A0A518DZ00</accession>
<name>A0A518DZ00_9BACT</name>
<dbReference type="OrthoDB" id="274477at2"/>
<proteinExistence type="predicted"/>
<dbReference type="RefSeq" id="WP_145055863.1">
    <property type="nucleotide sequence ID" value="NZ_CP036433.1"/>
</dbReference>
<gene>
    <name evidence="2" type="primary">bamD_3</name>
    <name evidence="2" type="ORF">Pla8534_48920</name>
</gene>
<protein>
    <submittedName>
        <fullName evidence="2">Outer membrane protein assembly factor BamD</fullName>
    </submittedName>
</protein>
<organism evidence="2 3">
    <name type="scientific">Lignipirellula cremea</name>
    <dbReference type="NCBI Taxonomy" id="2528010"/>
    <lineage>
        <taxon>Bacteria</taxon>
        <taxon>Pseudomonadati</taxon>
        <taxon>Planctomycetota</taxon>
        <taxon>Planctomycetia</taxon>
        <taxon>Pirellulales</taxon>
        <taxon>Pirellulaceae</taxon>
        <taxon>Lignipirellula</taxon>
    </lineage>
</organism>
<sequence>MGDATGLTGSAMLGRDEKVQKGKRMSPTLSPGRANLQGRAVDRSQQPNRTARPGRSSLWLLGCLALAPLCAGCQTFRDPGGVLAHQKVKDEMAREREVRQVAYLDDEYYEEERERPPEPLSLASFAPEKVYSGWRRSYMEATGRGRSPDAARGLYAAAEEIYRGAADQRAQSKEGDKGDRGRAEFVKAGNAYFSAAERWPDSALEQDALFMAGESYFFADHYYDANAQYEMVIEKYPNSKHLDTIESRRFKIAQFWLQYNEKRPQPFYTFNFTDETRPTRDMFGSSIRLYDKIRIDDPTGKLADDATLAAGVASLESGDFYKADSYFTDLRDAFPRSEHQFMAHYLGVQAKIKTYDGPAYAGDCLAEAAKLVQRMKTQFPDDFEKRREELNKTDAQIRYLRAEREWKMGQYYERLSQFGGSKFYYKLILRDFPGTPFADQAKERLAALSDKPDKPEQKMEWLVDILPKSDEQRIADLKPDGEGYRR</sequence>
<dbReference type="Gene3D" id="1.25.40.10">
    <property type="entry name" value="Tetratricopeptide repeat domain"/>
    <property type="match status" value="2"/>
</dbReference>
<dbReference type="Proteomes" id="UP000317648">
    <property type="component" value="Chromosome"/>
</dbReference>
<dbReference type="SUPFAM" id="SSF48452">
    <property type="entry name" value="TPR-like"/>
    <property type="match status" value="1"/>
</dbReference>
<dbReference type="AlphaFoldDB" id="A0A518DZ00"/>
<evidence type="ECO:0000256" key="1">
    <source>
        <dbReference type="SAM" id="MobiDB-lite"/>
    </source>
</evidence>
<dbReference type="Pfam" id="PF13174">
    <property type="entry name" value="TPR_6"/>
    <property type="match status" value="1"/>
</dbReference>
<dbReference type="KEGG" id="lcre:Pla8534_48920"/>
<keyword evidence="3" id="KW-1185">Reference proteome</keyword>
<dbReference type="InterPro" id="IPR019734">
    <property type="entry name" value="TPR_rpt"/>
</dbReference>
<dbReference type="EMBL" id="CP036433">
    <property type="protein sequence ID" value="QDU97066.1"/>
    <property type="molecule type" value="Genomic_DNA"/>
</dbReference>
<evidence type="ECO:0000313" key="2">
    <source>
        <dbReference type="EMBL" id="QDU97066.1"/>
    </source>
</evidence>